<organism evidence="6">
    <name type="scientific">hydrocarbon metagenome</name>
    <dbReference type="NCBI Taxonomy" id="938273"/>
    <lineage>
        <taxon>unclassified sequences</taxon>
        <taxon>metagenomes</taxon>
        <taxon>ecological metagenomes</taxon>
    </lineage>
</organism>
<sequence>MQFDRRVVRDALKEDIENRSALSEKLSTVDFVVFSGDLSYRGKSEEFQKAREQLLDPLLEACGQSQNPDRFFIVPGNHDSDRDSFNQWQKEFWDSCFLNSYDCLTECLEQVESRERILEPFQAFTSFVQDYNGQDLPNYGSVRILNIRDKKIALFGINSALACGRHINEESKEIDDRGFVFVGEPQIYDRLSSISDADIKIAVLHHTFDWLNGNDLDRVRRRLMEKFDFILQGHQHKQDVSIINGLIGSSTIIPAGASYNHPTLKDPQPTYAYNFVHFDFDSRNFTVFLRRWSETRKKWVEDVNSYEHGIFESRDSVRQLSPRPGSLPLPIMITTSADNLLQGSGYPSIKEAVEAANPGDTITIRAGAFKENIQIDKSLTIKGAGASNTFIDGSQAGSVFKIGENEADIDVTLSGIAIKEGSGSLVLVNDNDANKYICGGGILNYGRLTVTDCTIFNNTAFNGGGIFSKGTVNINNGTTITQNIANNGGGIFNNCGSRNTAKVNLNEGSSIENNRANQNGAGIYSGGYRVGRNTLNINNGCNISGNIAGNSGGGIWIISEGTLNMNGGVISNNKGWTGGGIFSYGSYANLRGGSIHNNIAMNGAGIVNGGGWMTVDGSLIYGNIANKNDYGYGGGILNSGILTLTSGSIEHNTAFTGGGGIYTTNSPVGKVLGRRQLVHDNYSRKQDDILPEIETDSMNING</sequence>
<dbReference type="SMART" id="SM00710">
    <property type="entry name" value="PbH1"/>
    <property type="match status" value="5"/>
</dbReference>
<gene>
    <name evidence="6" type="ORF">ASZ90_011983</name>
</gene>
<dbReference type="PANTHER" id="PTHR42988:SF2">
    <property type="entry name" value="CYCLIC NUCLEOTIDE PHOSPHODIESTERASE CBUA0032-RELATED"/>
    <property type="match status" value="1"/>
</dbReference>
<dbReference type="SUPFAM" id="SSF51126">
    <property type="entry name" value="Pectin lyase-like"/>
    <property type="match status" value="1"/>
</dbReference>
<dbReference type="InterPro" id="IPR050884">
    <property type="entry name" value="CNP_phosphodiesterase-III"/>
</dbReference>
<protein>
    <recommendedName>
        <fullName evidence="5">Calcineurin-like phosphoesterase domain-containing protein</fullName>
    </recommendedName>
</protein>
<keyword evidence="2" id="KW-0378">Hydrolase</keyword>
<evidence type="ECO:0000313" key="6">
    <source>
        <dbReference type="EMBL" id="KUG18330.1"/>
    </source>
</evidence>
<dbReference type="InterPro" id="IPR029052">
    <property type="entry name" value="Metallo-depent_PP-like"/>
</dbReference>
<dbReference type="InterPro" id="IPR006626">
    <property type="entry name" value="PbH1"/>
</dbReference>
<proteinExistence type="inferred from homology"/>
<dbReference type="GO" id="GO:0046872">
    <property type="term" value="F:metal ion binding"/>
    <property type="evidence" value="ECO:0007669"/>
    <property type="project" value="UniProtKB-KW"/>
</dbReference>
<comment type="similarity">
    <text evidence="4">Belongs to the cyclic nucleotide phosphodiesterase class-III family.</text>
</comment>
<dbReference type="Pfam" id="PF00149">
    <property type="entry name" value="Metallophos"/>
    <property type="match status" value="1"/>
</dbReference>
<dbReference type="InterPro" id="IPR012334">
    <property type="entry name" value="Pectin_lyas_fold"/>
</dbReference>
<dbReference type="SUPFAM" id="SSF56300">
    <property type="entry name" value="Metallo-dependent phosphatases"/>
    <property type="match status" value="1"/>
</dbReference>
<dbReference type="Gene3D" id="2.160.20.10">
    <property type="entry name" value="Single-stranded right-handed beta-helix, Pectin lyase-like"/>
    <property type="match status" value="1"/>
</dbReference>
<evidence type="ECO:0000256" key="1">
    <source>
        <dbReference type="ARBA" id="ARBA00022723"/>
    </source>
</evidence>
<dbReference type="GO" id="GO:0016787">
    <property type="term" value="F:hydrolase activity"/>
    <property type="evidence" value="ECO:0007669"/>
    <property type="project" value="UniProtKB-KW"/>
</dbReference>
<dbReference type="InterPro" id="IPR011050">
    <property type="entry name" value="Pectin_lyase_fold/virulence"/>
</dbReference>
<evidence type="ECO:0000256" key="3">
    <source>
        <dbReference type="ARBA" id="ARBA00023004"/>
    </source>
</evidence>
<dbReference type="PANTHER" id="PTHR42988">
    <property type="entry name" value="PHOSPHOHYDROLASE"/>
    <property type="match status" value="1"/>
</dbReference>
<accession>A0A0W8FBV6</accession>
<evidence type="ECO:0000256" key="2">
    <source>
        <dbReference type="ARBA" id="ARBA00022801"/>
    </source>
</evidence>
<comment type="caution">
    <text evidence="6">The sequence shown here is derived from an EMBL/GenBank/DDBJ whole genome shotgun (WGS) entry which is preliminary data.</text>
</comment>
<keyword evidence="1" id="KW-0479">Metal-binding</keyword>
<dbReference type="InterPro" id="IPR004843">
    <property type="entry name" value="Calcineurin-like_PHP"/>
</dbReference>
<reference evidence="6" key="1">
    <citation type="journal article" date="2015" name="Proc. Natl. Acad. Sci. U.S.A.">
        <title>Networks of energetic and metabolic interactions define dynamics in microbial communities.</title>
        <authorList>
            <person name="Embree M."/>
            <person name="Liu J.K."/>
            <person name="Al-Bassam M.M."/>
            <person name="Zengler K."/>
        </authorList>
    </citation>
    <scope>NUCLEOTIDE SEQUENCE</scope>
</reference>
<evidence type="ECO:0000259" key="5">
    <source>
        <dbReference type="Pfam" id="PF00149"/>
    </source>
</evidence>
<keyword evidence="3" id="KW-0408">Iron</keyword>
<name>A0A0W8FBV6_9ZZZZ</name>
<feature type="domain" description="Calcineurin-like phosphoesterase" evidence="5">
    <location>
        <begin position="27"/>
        <end position="237"/>
    </location>
</feature>
<evidence type="ECO:0000256" key="4">
    <source>
        <dbReference type="ARBA" id="ARBA00025742"/>
    </source>
</evidence>
<dbReference type="EMBL" id="LNQE01001388">
    <property type="protein sequence ID" value="KUG18330.1"/>
    <property type="molecule type" value="Genomic_DNA"/>
</dbReference>
<dbReference type="Gene3D" id="3.60.21.10">
    <property type="match status" value="1"/>
</dbReference>
<dbReference type="AlphaFoldDB" id="A0A0W8FBV6"/>